<dbReference type="EMBL" id="HBGA01040471">
    <property type="protein sequence ID" value="CAD9003589.1"/>
    <property type="molecule type" value="Transcribed_RNA"/>
</dbReference>
<name>A0A7S1I7H0_9EUGL</name>
<protein>
    <submittedName>
        <fullName evidence="1">Uncharacterized protein</fullName>
    </submittedName>
</protein>
<dbReference type="AlphaFoldDB" id="A0A7S1I7H0"/>
<accession>A0A7S1I7H0</accession>
<evidence type="ECO:0000313" key="1">
    <source>
        <dbReference type="EMBL" id="CAD9003589.1"/>
    </source>
</evidence>
<sequence>MGFPLNPSPKQNHARDFIFFLRDVIWCVNIFFSCPFFLRFVNTMPELSAVPLPQGGRVGRLSTLVRQHQSLEAVSQDTPPLEPLNPMHHRLSGKEQLGGPAVYVHNPYWYPGFNLTTIWTPAHLPPRHVQSSPHGWPSADPTPGPWPEGTGRPLPCTCPACHVPWSPRVGKSQAVKTVTNVNRALPHTFSDLSDVFSDGTLGHSDSDDDICKRRPNAGLNEKIAALEQAIVDFCAAHPGSVPSERVQNIIKKEQPELYEAVVTRQFKKKWHKFLEQFPNKFILFTKPAQPAPEEDFCWRIRLTDGPAGWEAADAQEELRRQEWEEEVLRRVVALLQSCPDQTSSMNEIINELNAHLAAPTVPEDPSPSAATLHRRVRVVDLKKLLRRSGTHQFRVDDTPSQSLTHVQLLAPTAA</sequence>
<gene>
    <name evidence="1" type="ORF">EGYM00392_LOCUS14673</name>
</gene>
<reference evidence="1" key="1">
    <citation type="submission" date="2021-01" db="EMBL/GenBank/DDBJ databases">
        <authorList>
            <person name="Corre E."/>
            <person name="Pelletier E."/>
            <person name="Niang G."/>
            <person name="Scheremetjew M."/>
            <person name="Finn R."/>
            <person name="Kale V."/>
            <person name="Holt S."/>
            <person name="Cochrane G."/>
            <person name="Meng A."/>
            <person name="Brown T."/>
            <person name="Cohen L."/>
        </authorList>
    </citation>
    <scope>NUCLEOTIDE SEQUENCE</scope>
    <source>
        <strain evidence="1">NIES-381</strain>
    </source>
</reference>
<organism evidence="1">
    <name type="scientific">Eutreptiella gymnastica</name>
    <dbReference type="NCBI Taxonomy" id="73025"/>
    <lineage>
        <taxon>Eukaryota</taxon>
        <taxon>Discoba</taxon>
        <taxon>Euglenozoa</taxon>
        <taxon>Euglenida</taxon>
        <taxon>Spirocuta</taxon>
        <taxon>Euglenophyceae</taxon>
        <taxon>Eutreptiales</taxon>
        <taxon>Eutreptiaceae</taxon>
        <taxon>Eutreptiella</taxon>
    </lineage>
</organism>
<proteinExistence type="predicted"/>